<feature type="binding site" evidence="8">
    <location>
        <position position="149"/>
    </location>
    <ligand>
        <name>substrate</name>
    </ligand>
</feature>
<evidence type="ECO:0000313" key="13">
    <source>
        <dbReference type="Proteomes" id="UP000646946"/>
    </source>
</evidence>
<dbReference type="UniPathway" id="UPA00109">
    <property type="reaction ID" value="UER00187"/>
</dbReference>
<dbReference type="GO" id="GO:0000015">
    <property type="term" value="C:phosphopyruvate hydratase complex"/>
    <property type="evidence" value="ECO:0007669"/>
    <property type="project" value="InterPro"/>
</dbReference>
<feature type="binding site" evidence="8">
    <location>
        <position position="139"/>
    </location>
    <ligand>
        <name>substrate</name>
    </ligand>
</feature>
<dbReference type="EMBL" id="DVAB01000029">
    <property type="protein sequence ID" value="HIK00614.1"/>
    <property type="molecule type" value="Genomic_DNA"/>
</dbReference>
<dbReference type="InterPro" id="IPR036849">
    <property type="entry name" value="Enolase-like_C_sf"/>
</dbReference>
<dbReference type="InterPro" id="IPR020811">
    <property type="entry name" value="Enolase_N"/>
</dbReference>
<evidence type="ECO:0000256" key="4">
    <source>
        <dbReference type="ARBA" id="ARBA00023152"/>
    </source>
</evidence>
<comment type="catalytic activity">
    <reaction evidence="6">
        <text>(2R)-2-phosphoglycerate = phosphoenolpyruvate + H2O</text>
        <dbReference type="Rhea" id="RHEA:10164"/>
        <dbReference type="ChEBI" id="CHEBI:15377"/>
        <dbReference type="ChEBI" id="CHEBI:58289"/>
        <dbReference type="ChEBI" id="CHEBI:58702"/>
        <dbReference type="EC" id="4.2.1.11"/>
    </reaction>
</comment>
<dbReference type="PROSITE" id="PS00164">
    <property type="entry name" value="ENOLASE"/>
    <property type="match status" value="1"/>
</dbReference>
<gene>
    <name evidence="6 12" type="primary">eno</name>
    <name evidence="12" type="ORF">H1016_03675</name>
</gene>
<dbReference type="SMART" id="SM01193">
    <property type="entry name" value="Enolase_N"/>
    <property type="match status" value="1"/>
</dbReference>
<keyword evidence="4 6" id="KW-0324">Glycolysis</keyword>
<dbReference type="AlphaFoldDB" id="A0A832UNS2"/>
<feature type="binding site" evidence="8">
    <location>
        <position position="298"/>
    </location>
    <ligand>
        <name>substrate</name>
    </ligand>
</feature>
<comment type="caution">
    <text evidence="12">The sequence shown here is derived from an EMBL/GenBank/DDBJ whole genome shotgun (WGS) entry which is preliminary data.</text>
</comment>
<keyword evidence="5 6" id="KW-0456">Lyase</keyword>
<feature type="active site" description="Proton donor" evidence="6 7">
    <location>
        <position position="192"/>
    </location>
</feature>
<feature type="binding site" evidence="6">
    <location>
        <position position="353"/>
    </location>
    <ligand>
        <name>(2R)-2-phosphoglycerate</name>
        <dbReference type="ChEBI" id="CHEBI:58289"/>
    </ligand>
</feature>
<comment type="similarity">
    <text evidence="2 6">Belongs to the enolase family.</text>
</comment>
<comment type="function">
    <text evidence="6">Catalyzes the reversible conversion of 2-phosphoglycerate (2-PG) into phosphoenolpyruvate (PEP). It is essential for the degradation of carbohydrates via glycolysis.</text>
</comment>
<keyword evidence="6 9" id="KW-0479">Metal-binding</keyword>
<keyword evidence="6" id="KW-0964">Secreted</keyword>
<dbReference type="Pfam" id="PF00113">
    <property type="entry name" value="Enolase_C"/>
    <property type="match status" value="1"/>
</dbReference>
<dbReference type="EC" id="4.2.1.11" evidence="6"/>
<dbReference type="GO" id="GO:0000287">
    <property type="term" value="F:magnesium ion binding"/>
    <property type="evidence" value="ECO:0007669"/>
    <property type="project" value="UniProtKB-UniRule"/>
</dbReference>
<dbReference type="GO" id="GO:0004634">
    <property type="term" value="F:phosphopyruvate hydratase activity"/>
    <property type="evidence" value="ECO:0007669"/>
    <property type="project" value="UniProtKB-UniRule"/>
</dbReference>
<dbReference type="Pfam" id="PF03952">
    <property type="entry name" value="Enolase_N"/>
    <property type="match status" value="1"/>
</dbReference>
<comment type="pathway">
    <text evidence="1 6">Carbohydrate degradation; glycolysis; pyruvate from D-glyceraldehyde 3-phosphate: step 4/5.</text>
</comment>
<dbReference type="Gene3D" id="3.30.390.10">
    <property type="entry name" value="Enolase-like, N-terminal domain"/>
    <property type="match status" value="1"/>
</dbReference>
<feature type="binding site" evidence="6">
    <location>
        <position position="148"/>
    </location>
    <ligand>
        <name>(2R)-2-phosphoglycerate</name>
        <dbReference type="ChEBI" id="CHEBI:58289"/>
    </ligand>
</feature>
<sequence length="405" mass="44630">MAIKKIILREILDSRGNTTIEAEVYSDKFKAVAAAPSGASVGKYEVKSFVKGGVPKAIKTFKENLEKKILGKSSYQEVDSIIKNFDQNREILGGNISIAISLAVAKLQAMDGGKEFYELFGKNFTLPLPLGNIIGGGVHSGKGAPELQEFLVIPLNAKNFWEAAFANSQVHKAVARIIDKKMPHFTRGRNDEGAWAPPATIEEAIEILHEAVFEVNSQLKLKIRIGVDLAASEFYDPESKKYNYKTMSLSSEDQVNFVVELFDRHNFFYIEDPLQEEDFDGFAAVNAQIGEKCLIVGDDLTVTNTERLTTAIKRHSINSLIVKPNQIGSLSETESVINQAKRNNVIPVVSHRSGETQDTSIAHIAVGFQCPIIKTGAVGGERVAKLNELIRIEEKTKANISKIRL</sequence>
<accession>A0A832UNS2</accession>
<dbReference type="GO" id="GO:0006096">
    <property type="term" value="P:glycolytic process"/>
    <property type="evidence" value="ECO:0007669"/>
    <property type="project" value="UniProtKB-UniRule"/>
</dbReference>
<feature type="binding site" evidence="6">
    <location>
        <position position="352"/>
    </location>
    <ligand>
        <name>(2R)-2-phosphoglycerate</name>
        <dbReference type="ChEBI" id="CHEBI:58289"/>
    </ligand>
</feature>
<evidence type="ECO:0000256" key="9">
    <source>
        <dbReference type="PIRSR" id="PIRSR001400-3"/>
    </source>
</evidence>
<evidence type="ECO:0000259" key="10">
    <source>
        <dbReference type="SMART" id="SM01192"/>
    </source>
</evidence>
<evidence type="ECO:0000256" key="2">
    <source>
        <dbReference type="ARBA" id="ARBA00009604"/>
    </source>
</evidence>
<dbReference type="Proteomes" id="UP000646946">
    <property type="component" value="Unassembled WGS sequence"/>
</dbReference>
<dbReference type="PANTHER" id="PTHR11902">
    <property type="entry name" value="ENOLASE"/>
    <property type="match status" value="1"/>
</dbReference>
<dbReference type="PRINTS" id="PR00148">
    <property type="entry name" value="ENOLASE"/>
</dbReference>
<evidence type="ECO:0000259" key="11">
    <source>
        <dbReference type="SMART" id="SM01193"/>
    </source>
</evidence>
<feature type="active site" description="Proton acceptor" evidence="6 7">
    <location>
        <position position="323"/>
    </location>
</feature>
<keyword evidence="6" id="KW-0963">Cytoplasm</keyword>
<dbReference type="PANTHER" id="PTHR11902:SF1">
    <property type="entry name" value="ENOLASE"/>
    <property type="match status" value="1"/>
</dbReference>
<evidence type="ECO:0000256" key="1">
    <source>
        <dbReference type="ARBA" id="ARBA00005031"/>
    </source>
</evidence>
<evidence type="ECO:0000256" key="5">
    <source>
        <dbReference type="ARBA" id="ARBA00023239"/>
    </source>
</evidence>
<feature type="binding site" evidence="6 9">
    <location>
        <position position="228"/>
    </location>
    <ligand>
        <name>Mg(2+)</name>
        <dbReference type="ChEBI" id="CHEBI:18420"/>
    </ligand>
</feature>
<dbReference type="InterPro" id="IPR029017">
    <property type="entry name" value="Enolase-like_N"/>
</dbReference>
<evidence type="ECO:0000256" key="8">
    <source>
        <dbReference type="PIRSR" id="PIRSR001400-2"/>
    </source>
</evidence>
<name>A0A832UNS2_9ARCH</name>
<feature type="binding site" evidence="6">
    <location>
        <position position="374"/>
    </location>
    <ligand>
        <name>(2R)-2-phosphoglycerate</name>
        <dbReference type="ChEBI" id="CHEBI:58289"/>
    </ligand>
</feature>
<feature type="binding site" evidence="6 9">
    <location>
        <position position="271"/>
    </location>
    <ligand>
        <name>Mg(2+)</name>
        <dbReference type="ChEBI" id="CHEBI:18420"/>
    </ligand>
</feature>
<feature type="domain" description="Enolase C-terminal TIM barrel" evidence="10">
    <location>
        <begin position="123"/>
        <end position="403"/>
    </location>
</feature>
<evidence type="ECO:0000256" key="6">
    <source>
        <dbReference type="HAMAP-Rule" id="MF_00318"/>
    </source>
</evidence>
<evidence type="ECO:0000256" key="7">
    <source>
        <dbReference type="PIRSR" id="PIRSR001400-1"/>
    </source>
</evidence>
<keyword evidence="3 6" id="KW-0460">Magnesium</keyword>
<feature type="binding site" evidence="6 9">
    <location>
        <position position="298"/>
    </location>
    <ligand>
        <name>Mg(2+)</name>
        <dbReference type="ChEBI" id="CHEBI:18420"/>
    </ligand>
</feature>
<feature type="binding site" evidence="8">
    <location>
        <position position="374"/>
    </location>
    <ligand>
        <name>substrate</name>
    </ligand>
</feature>
<dbReference type="GO" id="GO:0005576">
    <property type="term" value="C:extracellular region"/>
    <property type="evidence" value="ECO:0007669"/>
    <property type="project" value="UniProtKB-SubCell"/>
</dbReference>
<proteinExistence type="inferred from homology"/>
<dbReference type="InterPro" id="IPR020810">
    <property type="entry name" value="Enolase_C"/>
</dbReference>
<comment type="subcellular location">
    <subcellularLocation>
        <location evidence="6">Cytoplasm</location>
    </subcellularLocation>
    <subcellularLocation>
        <location evidence="6">Secreted</location>
    </subcellularLocation>
    <subcellularLocation>
        <location evidence="6">Cell surface</location>
    </subcellularLocation>
    <text evidence="6">Fractions of enolase are present in both the cytoplasm and on the cell surface.</text>
</comment>
<dbReference type="PIRSF" id="PIRSF001400">
    <property type="entry name" value="Enolase"/>
    <property type="match status" value="1"/>
</dbReference>
<dbReference type="SMART" id="SM01192">
    <property type="entry name" value="Enolase_C"/>
    <property type="match status" value="1"/>
</dbReference>
<evidence type="ECO:0000313" key="12">
    <source>
        <dbReference type="EMBL" id="HIK00614.1"/>
    </source>
</evidence>
<feature type="binding site" evidence="8">
    <location>
        <begin position="350"/>
        <end position="353"/>
    </location>
    <ligand>
        <name>substrate</name>
    </ligand>
</feature>
<keyword evidence="13" id="KW-1185">Reference proteome</keyword>
<dbReference type="HAMAP" id="MF_00318">
    <property type="entry name" value="Enolase"/>
    <property type="match status" value="1"/>
</dbReference>
<dbReference type="InterPro" id="IPR020809">
    <property type="entry name" value="Enolase_CS"/>
</dbReference>
<reference evidence="12 13" key="1">
    <citation type="journal article" name="Nat. Commun.">
        <title>Undinarchaeota illuminate DPANN phylogeny and the impact of gene transfer on archaeal evolution.</title>
        <authorList>
            <person name="Dombrowski N."/>
            <person name="Williams T.A."/>
            <person name="Sun J."/>
            <person name="Woodcroft B.J."/>
            <person name="Lee J.H."/>
            <person name="Minh B.Q."/>
            <person name="Rinke C."/>
            <person name="Spang A."/>
        </authorList>
    </citation>
    <scope>NUCLEOTIDE SEQUENCE [LARGE SCALE GENOMIC DNA]</scope>
    <source>
        <strain evidence="12">MAG_bin1129</strain>
    </source>
</reference>
<evidence type="ECO:0000256" key="3">
    <source>
        <dbReference type="ARBA" id="ARBA00022842"/>
    </source>
</evidence>
<dbReference type="SUPFAM" id="SSF51604">
    <property type="entry name" value="Enolase C-terminal domain-like"/>
    <property type="match status" value="1"/>
</dbReference>
<organism evidence="12 13">
    <name type="scientific">Candidatus Naiadarchaeum limnaeum</name>
    <dbReference type="NCBI Taxonomy" id="2756139"/>
    <lineage>
        <taxon>Archaea</taxon>
        <taxon>Candidatus Undinarchaeota</taxon>
        <taxon>Candidatus Undinarchaeia</taxon>
        <taxon>Candidatus Naiadarchaeales</taxon>
        <taxon>Candidatus Naiadarchaeaceae</taxon>
        <taxon>Candidatus Naiadarchaeum</taxon>
    </lineage>
</organism>
<feature type="binding site" evidence="8">
    <location>
        <position position="271"/>
    </location>
    <ligand>
        <name>substrate</name>
    </ligand>
</feature>
<protein>
    <recommendedName>
        <fullName evidence="6">Enolase</fullName>
        <ecNumber evidence="6">4.2.1.11</ecNumber>
    </recommendedName>
    <alternativeName>
        <fullName evidence="6">2-phospho-D-glycerate hydro-lyase</fullName>
    </alternativeName>
    <alternativeName>
        <fullName evidence="6">2-phosphoglycerate dehydratase</fullName>
    </alternativeName>
</protein>
<dbReference type="Gene3D" id="3.20.20.120">
    <property type="entry name" value="Enolase-like C-terminal domain"/>
    <property type="match status" value="1"/>
</dbReference>
<dbReference type="SUPFAM" id="SSF54826">
    <property type="entry name" value="Enolase N-terminal domain-like"/>
    <property type="match status" value="1"/>
</dbReference>
<comment type="cofactor">
    <cofactor evidence="6">
        <name>Mg(2+)</name>
        <dbReference type="ChEBI" id="CHEBI:18420"/>
    </cofactor>
    <text evidence="6">Binds a second Mg(2+) ion via substrate during catalysis.</text>
</comment>
<dbReference type="GO" id="GO:0009986">
    <property type="term" value="C:cell surface"/>
    <property type="evidence" value="ECO:0007669"/>
    <property type="project" value="UniProtKB-SubCell"/>
</dbReference>
<dbReference type="InterPro" id="IPR000941">
    <property type="entry name" value="Enolase"/>
</dbReference>
<comment type="cofactor">
    <cofactor evidence="9">
        <name>Mg(2+)</name>
        <dbReference type="ChEBI" id="CHEBI:18420"/>
    </cofactor>
    <text evidence="9">Mg(2+) is required for catalysis and for stabilizing the dimer.</text>
</comment>
<feature type="domain" description="Enolase N-terminal" evidence="11">
    <location>
        <begin position="3"/>
        <end position="120"/>
    </location>
</feature>
<feature type="binding site" evidence="6">
    <location>
        <position position="323"/>
    </location>
    <ligand>
        <name>(2R)-2-phosphoglycerate</name>
        <dbReference type="ChEBI" id="CHEBI:58289"/>
    </ligand>
</feature>